<protein>
    <submittedName>
        <fullName evidence="3">Uncharacterized protein</fullName>
    </submittedName>
</protein>
<gene>
    <name evidence="3" type="ORF">ABDJ85_16080</name>
</gene>
<feature type="chain" id="PRO_5045728616" evidence="2">
    <location>
        <begin position="30"/>
        <end position="86"/>
    </location>
</feature>
<organism evidence="3 4">
    <name type="scientific">Roseateles paludis</name>
    <dbReference type="NCBI Taxonomy" id="3145238"/>
    <lineage>
        <taxon>Bacteria</taxon>
        <taxon>Pseudomonadati</taxon>
        <taxon>Pseudomonadota</taxon>
        <taxon>Betaproteobacteria</taxon>
        <taxon>Burkholderiales</taxon>
        <taxon>Sphaerotilaceae</taxon>
        <taxon>Roseateles</taxon>
    </lineage>
</organism>
<dbReference type="EMBL" id="JBDPZD010000005">
    <property type="protein sequence ID" value="MEO3692992.1"/>
    <property type="molecule type" value="Genomic_DNA"/>
</dbReference>
<accession>A0ABV0G5I2</accession>
<feature type="compositionally biased region" description="Basic and acidic residues" evidence="1">
    <location>
        <begin position="60"/>
        <end position="76"/>
    </location>
</feature>
<evidence type="ECO:0000256" key="2">
    <source>
        <dbReference type="SAM" id="SignalP"/>
    </source>
</evidence>
<evidence type="ECO:0000256" key="1">
    <source>
        <dbReference type="SAM" id="MobiDB-lite"/>
    </source>
</evidence>
<reference evidence="3 4" key="1">
    <citation type="submission" date="2024-05" db="EMBL/GenBank/DDBJ databases">
        <title>Roseateles sp. DJS-2-20 16S ribosomal RNA gene Genome sequencing and assembly.</title>
        <authorList>
            <person name="Woo H."/>
        </authorList>
    </citation>
    <scope>NUCLEOTIDE SEQUENCE [LARGE SCALE GENOMIC DNA]</scope>
    <source>
        <strain evidence="3 4">DJS-2-20</strain>
    </source>
</reference>
<feature type="signal peptide" evidence="2">
    <location>
        <begin position="1"/>
        <end position="29"/>
    </location>
</feature>
<name>A0ABV0G5I2_9BURK</name>
<evidence type="ECO:0000313" key="4">
    <source>
        <dbReference type="Proteomes" id="UP001495147"/>
    </source>
</evidence>
<keyword evidence="2" id="KW-0732">Signal</keyword>
<dbReference type="Proteomes" id="UP001495147">
    <property type="component" value="Unassembled WGS sequence"/>
</dbReference>
<comment type="caution">
    <text evidence="3">The sequence shown here is derived from an EMBL/GenBank/DDBJ whole genome shotgun (WGS) entry which is preliminary data.</text>
</comment>
<proteinExistence type="predicted"/>
<sequence length="86" mass="8864">MPLNQTSRFGIFACALAALLALSPATSEASEVVKLARLIVTGKRSNPAPEPQRPATENRTGAEDQGHGGGSTDEHGTAPNPQRGVS</sequence>
<feature type="region of interest" description="Disordered" evidence="1">
    <location>
        <begin position="41"/>
        <end position="86"/>
    </location>
</feature>
<evidence type="ECO:0000313" key="3">
    <source>
        <dbReference type="EMBL" id="MEO3692992.1"/>
    </source>
</evidence>
<dbReference type="RefSeq" id="WP_347705813.1">
    <property type="nucleotide sequence ID" value="NZ_JBDPZD010000005.1"/>
</dbReference>
<keyword evidence="4" id="KW-1185">Reference proteome</keyword>